<organism evidence="3 4">
    <name type="scientific">Pterulicium gracile</name>
    <dbReference type="NCBI Taxonomy" id="1884261"/>
    <lineage>
        <taxon>Eukaryota</taxon>
        <taxon>Fungi</taxon>
        <taxon>Dikarya</taxon>
        <taxon>Basidiomycota</taxon>
        <taxon>Agaricomycotina</taxon>
        <taxon>Agaricomycetes</taxon>
        <taxon>Agaricomycetidae</taxon>
        <taxon>Agaricales</taxon>
        <taxon>Pleurotineae</taxon>
        <taxon>Pterulaceae</taxon>
        <taxon>Pterulicium</taxon>
    </lineage>
</organism>
<dbReference type="OrthoDB" id="408631at2759"/>
<dbReference type="AlphaFoldDB" id="A0A5C3QS10"/>
<feature type="domain" description="Carboxylesterase type B" evidence="2">
    <location>
        <begin position="29"/>
        <end position="536"/>
    </location>
</feature>
<evidence type="ECO:0000256" key="1">
    <source>
        <dbReference type="SAM" id="SignalP"/>
    </source>
</evidence>
<evidence type="ECO:0000259" key="2">
    <source>
        <dbReference type="Pfam" id="PF00135"/>
    </source>
</evidence>
<dbReference type="PROSITE" id="PS00941">
    <property type="entry name" value="CARBOXYLESTERASE_B_2"/>
    <property type="match status" value="1"/>
</dbReference>
<accession>A0A5C3QS10</accession>
<dbReference type="InterPro" id="IPR029058">
    <property type="entry name" value="AB_hydrolase_fold"/>
</dbReference>
<gene>
    <name evidence="3" type="ORF">BDV98DRAFT_544852</name>
</gene>
<dbReference type="Proteomes" id="UP000305067">
    <property type="component" value="Unassembled WGS sequence"/>
</dbReference>
<dbReference type="EMBL" id="ML178819">
    <property type="protein sequence ID" value="TFL04158.1"/>
    <property type="molecule type" value="Genomic_DNA"/>
</dbReference>
<evidence type="ECO:0000313" key="3">
    <source>
        <dbReference type="EMBL" id="TFL04158.1"/>
    </source>
</evidence>
<keyword evidence="4" id="KW-1185">Reference proteome</keyword>
<protein>
    <submittedName>
        <fullName evidence="3">Alpha/Beta hydrolase protein</fullName>
    </submittedName>
</protein>
<dbReference type="GO" id="GO:0016787">
    <property type="term" value="F:hydrolase activity"/>
    <property type="evidence" value="ECO:0007669"/>
    <property type="project" value="UniProtKB-KW"/>
</dbReference>
<dbReference type="Pfam" id="PF00135">
    <property type="entry name" value="COesterase"/>
    <property type="match status" value="1"/>
</dbReference>
<sequence>MILSTLIFGLSTALALASDPELLAFTPQGIYLGTCNSTSAVESWLGIRYAQPPVTELRFRAPQPLTRTFAGVQNASTFGNACLQAPRAGLGAPIAEDCLFLNIWRPQNTPRDARLPVLVWFHGGRYTTGAGSDPAFNPSRILQRSTEINKPIIFVTIYAGVMHTVQVRLWALSHSNSRMNTFGFLATSLLPVEDLNAGLQDQAEALRFLRANIAAFGGGPSKVTLWGQVDVLRSLRLHFSKAGAGGVLAHIVHPQPGSALFRAALANSETGPFKYSPPPETYDAVDKPFRRLLDLTQCPFGPKALTYLRGLPSANASRTLLTPDPSVGQVWQPTISPSGSFAFERASVRIREVKFLKIPSLAGTVVSTSFASPIRGHNLTGQAEDTAFTHFIRSALVDATLLTPETISTIHHLYPANDTTLGGRFNTGDSLFDRAAAWYTDTMFPGPRRMLWEQAAERGQRVWGFYYQELSGNDRTRGISHSSELPMFFGPVPSSTQLPFANQLLDSYITFVTHLNPGPAWPMYTKNKANVLQLIQGNVALIPDDFDQVKTDFLNSEGVLRQFQK</sequence>
<dbReference type="Gene3D" id="3.40.50.1820">
    <property type="entry name" value="alpha/beta hydrolase"/>
    <property type="match status" value="1"/>
</dbReference>
<feature type="signal peptide" evidence="1">
    <location>
        <begin position="1"/>
        <end position="17"/>
    </location>
</feature>
<dbReference type="SUPFAM" id="SSF53474">
    <property type="entry name" value="alpha/beta-Hydrolases"/>
    <property type="match status" value="1"/>
</dbReference>
<name>A0A5C3QS10_9AGAR</name>
<reference evidence="3 4" key="1">
    <citation type="journal article" date="2019" name="Nat. Ecol. Evol.">
        <title>Megaphylogeny resolves global patterns of mushroom evolution.</title>
        <authorList>
            <person name="Varga T."/>
            <person name="Krizsan K."/>
            <person name="Foldi C."/>
            <person name="Dima B."/>
            <person name="Sanchez-Garcia M."/>
            <person name="Sanchez-Ramirez S."/>
            <person name="Szollosi G.J."/>
            <person name="Szarkandi J.G."/>
            <person name="Papp V."/>
            <person name="Albert L."/>
            <person name="Andreopoulos W."/>
            <person name="Angelini C."/>
            <person name="Antonin V."/>
            <person name="Barry K.W."/>
            <person name="Bougher N.L."/>
            <person name="Buchanan P."/>
            <person name="Buyck B."/>
            <person name="Bense V."/>
            <person name="Catcheside P."/>
            <person name="Chovatia M."/>
            <person name="Cooper J."/>
            <person name="Damon W."/>
            <person name="Desjardin D."/>
            <person name="Finy P."/>
            <person name="Geml J."/>
            <person name="Haridas S."/>
            <person name="Hughes K."/>
            <person name="Justo A."/>
            <person name="Karasinski D."/>
            <person name="Kautmanova I."/>
            <person name="Kiss B."/>
            <person name="Kocsube S."/>
            <person name="Kotiranta H."/>
            <person name="LaButti K.M."/>
            <person name="Lechner B.E."/>
            <person name="Liimatainen K."/>
            <person name="Lipzen A."/>
            <person name="Lukacs Z."/>
            <person name="Mihaltcheva S."/>
            <person name="Morgado L.N."/>
            <person name="Niskanen T."/>
            <person name="Noordeloos M.E."/>
            <person name="Ohm R.A."/>
            <person name="Ortiz-Santana B."/>
            <person name="Ovrebo C."/>
            <person name="Racz N."/>
            <person name="Riley R."/>
            <person name="Savchenko A."/>
            <person name="Shiryaev A."/>
            <person name="Soop K."/>
            <person name="Spirin V."/>
            <person name="Szebenyi C."/>
            <person name="Tomsovsky M."/>
            <person name="Tulloss R.E."/>
            <person name="Uehling J."/>
            <person name="Grigoriev I.V."/>
            <person name="Vagvolgyi C."/>
            <person name="Papp T."/>
            <person name="Martin F.M."/>
            <person name="Miettinen O."/>
            <person name="Hibbett D.S."/>
            <person name="Nagy L.G."/>
        </authorList>
    </citation>
    <scope>NUCLEOTIDE SEQUENCE [LARGE SCALE GENOMIC DNA]</scope>
    <source>
        <strain evidence="3 4">CBS 309.79</strain>
    </source>
</reference>
<keyword evidence="3" id="KW-0378">Hydrolase</keyword>
<dbReference type="PANTHER" id="PTHR11559">
    <property type="entry name" value="CARBOXYLESTERASE"/>
    <property type="match status" value="1"/>
</dbReference>
<dbReference type="STRING" id="1884261.A0A5C3QS10"/>
<dbReference type="InterPro" id="IPR002018">
    <property type="entry name" value="CarbesteraseB"/>
</dbReference>
<dbReference type="InterPro" id="IPR050309">
    <property type="entry name" value="Type-B_Carboxylest/Lipase"/>
</dbReference>
<proteinExistence type="predicted"/>
<dbReference type="InterPro" id="IPR019819">
    <property type="entry name" value="Carboxylesterase_B_CS"/>
</dbReference>
<keyword evidence="1" id="KW-0732">Signal</keyword>
<feature type="chain" id="PRO_5023033380" evidence="1">
    <location>
        <begin position="18"/>
        <end position="565"/>
    </location>
</feature>
<evidence type="ECO:0000313" key="4">
    <source>
        <dbReference type="Proteomes" id="UP000305067"/>
    </source>
</evidence>